<gene>
    <name evidence="1" type="ORF">PFRI_10600</name>
</gene>
<dbReference type="EMBL" id="MLCB01000091">
    <property type="protein sequence ID" value="OJI94512.1"/>
    <property type="molecule type" value="Genomic_DNA"/>
</dbReference>
<evidence type="ECO:0000313" key="1">
    <source>
        <dbReference type="EMBL" id="OJI94512.1"/>
    </source>
</evidence>
<organism evidence="1 2">
    <name type="scientific">Planktotalea frisia</name>
    <dbReference type="NCBI Taxonomy" id="696762"/>
    <lineage>
        <taxon>Bacteria</taxon>
        <taxon>Pseudomonadati</taxon>
        <taxon>Pseudomonadota</taxon>
        <taxon>Alphaproteobacteria</taxon>
        <taxon>Rhodobacterales</taxon>
        <taxon>Paracoccaceae</taxon>
        <taxon>Planktotalea</taxon>
    </lineage>
</organism>
<keyword evidence="2" id="KW-1185">Reference proteome</keyword>
<protein>
    <submittedName>
        <fullName evidence="1">Uncharacterized protein</fullName>
    </submittedName>
</protein>
<reference evidence="1 2" key="1">
    <citation type="submission" date="2016-10" db="EMBL/GenBank/DDBJ databases">
        <title>Genome sequence of Planktotalea frisia SH6-1.</title>
        <authorList>
            <person name="Poehlein A."/>
            <person name="Bakenhus I."/>
            <person name="Voget S."/>
            <person name="Brinkhoff T."/>
            <person name="Simon M."/>
        </authorList>
    </citation>
    <scope>NUCLEOTIDE SEQUENCE [LARGE SCALE GENOMIC DNA]</scope>
    <source>
        <strain evidence="1 2">SH6-1</strain>
    </source>
</reference>
<evidence type="ECO:0000313" key="2">
    <source>
        <dbReference type="Proteomes" id="UP000184514"/>
    </source>
</evidence>
<sequence>MTITWEELEKITGRSKATLSLMSKSLFGLTEVSEDGLDADVALKLLFKMGSFERSQKMELLDLSQKLEQKKGELLQYAVSLEIVKAERHQLKGHIKSLELQSAANAKRAETAEARLHEVTQSFAYLIERNSQARKIQHLGGGKKLPPLLLLNPISTGDNPTGNFS</sequence>
<accession>A0A1L9NZ83</accession>
<name>A0A1L9NZ83_9RHOB</name>
<dbReference type="Proteomes" id="UP000184514">
    <property type="component" value="Unassembled WGS sequence"/>
</dbReference>
<proteinExistence type="predicted"/>
<dbReference type="STRING" id="696762.PFRI_10600"/>
<comment type="caution">
    <text evidence="1">The sequence shown here is derived from an EMBL/GenBank/DDBJ whole genome shotgun (WGS) entry which is preliminary data.</text>
</comment>
<dbReference type="AlphaFoldDB" id="A0A1L9NZ83"/>
<dbReference type="RefSeq" id="WP_072629697.1">
    <property type="nucleotide sequence ID" value="NZ_MLCB01000091.1"/>
</dbReference>